<accession>A0A6J2YD59</accession>
<dbReference type="FunFam" id="1.20.1250.20:FF:000218">
    <property type="entry name" value="facilitated trehalose transporter Tret1"/>
    <property type="match status" value="1"/>
</dbReference>
<evidence type="ECO:0000256" key="8">
    <source>
        <dbReference type="SAM" id="Phobius"/>
    </source>
</evidence>
<keyword evidence="5 8" id="KW-0812">Transmembrane</keyword>
<dbReference type="PROSITE" id="PS00217">
    <property type="entry name" value="SUGAR_TRANSPORT_2"/>
    <property type="match status" value="1"/>
</dbReference>
<evidence type="ECO:0000256" key="2">
    <source>
        <dbReference type="ARBA" id="ARBA00022448"/>
    </source>
</evidence>
<name>A0A6J2YD59_SITOR</name>
<sequence>MKLFIEKSLQKNDGSHLTQYLAAISASLTFFMFGGYQGWTAPSLVKLLSDEYPIPISQEDASIVATIGCLGHVIGGFLGSSLSDLIGRKTTIMSIGIPQIISPTLVYFSDSSKYMLYAARIVGGIGEGANIAIVGSYIAEIVVPKVRGILGGFTTIFICLGMLTVNVTGSYLTIKETSLVMALFPVIFWICFMFMPESPYYYLMKNKPEKAKESLKILRRKHDIEKEFDQLTLDVQRQMLARGGFRDLFCIPINRQVLILVTLLRFFQFYTGYMAFTAYMQLMIVQTTNLSPVFGSSLLFLAGILVMIPGLFYIDKIGRRTLFLISMVLCFAALISMAVFLTIRDYSTIDLSSVSYMPLIFVTLYNIFFCGGLGLGVNIYIAEVYPANIKASGLAIASIVYAFTVTSSTKIYQFTADYVGASVPFYIFAGTTVLGVIYIYCFVPETKGKTLGMIQNELRNRRK</sequence>
<dbReference type="GO" id="GO:0022857">
    <property type="term" value="F:transmembrane transporter activity"/>
    <property type="evidence" value="ECO:0007669"/>
    <property type="project" value="InterPro"/>
</dbReference>
<keyword evidence="10" id="KW-1185">Reference proteome</keyword>
<feature type="transmembrane region" description="Helical" evidence="8">
    <location>
        <begin position="91"/>
        <end position="108"/>
    </location>
</feature>
<feature type="transmembrane region" description="Helical" evidence="8">
    <location>
        <begin position="321"/>
        <end position="343"/>
    </location>
</feature>
<dbReference type="RefSeq" id="XP_030761291.1">
    <property type="nucleotide sequence ID" value="XM_030905431.1"/>
</dbReference>
<reference evidence="11" key="1">
    <citation type="submission" date="2025-08" db="UniProtKB">
        <authorList>
            <consortium name="RefSeq"/>
        </authorList>
    </citation>
    <scope>IDENTIFICATION</scope>
    <source>
        <tissue evidence="11">Gonads</tissue>
    </source>
</reference>
<dbReference type="PANTHER" id="PTHR48021">
    <property type="match status" value="1"/>
</dbReference>
<dbReference type="InterPro" id="IPR005829">
    <property type="entry name" value="Sugar_transporter_CS"/>
</dbReference>
<dbReference type="Proteomes" id="UP000504635">
    <property type="component" value="Unplaced"/>
</dbReference>
<evidence type="ECO:0000256" key="3">
    <source>
        <dbReference type="ARBA" id="ARBA00022475"/>
    </source>
</evidence>
<keyword evidence="2" id="KW-0813">Transport</keyword>
<organism evidence="10 11">
    <name type="scientific">Sitophilus oryzae</name>
    <name type="common">Rice weevil</name>
    <name type="synonym">Curculio oryzae</name>
    <dbReference type="NCBI Taxonomy" id="7048"/>
    <lineage>
        <taxon>Eukaryota</taxon>
        <taxon>Metazoa</taxon>
        <taxon>Ecdysozoa</taxon>
        <taxon>Arthropoda</taxon>
        <taxon>Hexapoda</taxon>
        <taxon>Insecta</taxon>
        <taxon>Pterygota</taxon>
        <taxon>Neoptera</taxon>
        <taxon>Endopterygota</taxon>
        <taxon>Coleoptera</taxon>
        <taxon>Polyphaga</taxon>
        <taxon>Cucujiformia</taxon>
        <taxon>Curculionidae</taxon>
        <taxon>Dryophthorinae</taxon>
        <taxon>Sitophilus</taxon>
    </lineage>
</organism>
<dbReference type="AlphaFoldDB" id="A0A6J2YD59"/>
<evidence type="ECO:0000256" key="7">
    <source>
        <dbReference type="ARBA" id="ARBA00023136"/>
    </source>
</evidence>
<dbReference type="InterPro" id="IPR036259">
    <property type="entry name" value="MFS_trans_sf"/>
</dbReference>
<feature type="transmembrane region" description="Helical" evidence="8">
    <location>
        <begin position="150"/>
        <end position="174"/>
    </location>
</feature>
<dbReference type="InterPro" id="IPR005828">
    <property type="entry name" value="MFS_sugar_transport-like"/>
</dbReference>
<feature type="transmembrane region" description="Helical" evidence="8">
    <location>
        <begin position="180"/>
        <end position="203"/>
    </location>
</feature>
<dbReference type="GeneID" id="115886337"/>
<dbReference type="PANTHER" id="PTHR48021:SF46">
    <property type="entry name" value="MAJOR FACILITATOR SUPERFAMILY (MFS) PROFILE DOMAIN-CONTAINING PROTEIN"/>
    <property type="match status" value="1"/>
</dbReference>
<dbReference type="Pfam" id="PF00083">
    <property type="entry name" value="Sugar_tr"/>
    <property type="match status" value="1"/>
</dbReference>
<evidence type="ECO:0000256" key="6">
    <source>
        <dbReference type="ARBA" id="ARBA00022989"/>
    </source>
</evidence>
<dbReference type="Gene3D" id="1.20.1250.20">
    <property type="entry name" value="MFS general substrate transporter like domains"/>
    <property type="match status" value="1"/>
</dbReference>
<evidence type="ECO:0000313" key="10">
    <source>
        <dbReference type="Proteomes" id="UP000504635"/>
    </source>
</evidence>
<evidence type="ECO:0000256" key="4">
    <source>
        <dbReference type="ARBA" id="ARBA00022597"/>
    </source>
</evidence>
<feature type="transmembrane region" description="Helical" evidence="8">
    <location>
        <begin position="114"/>
        <end position="138"/>
    </location>
</feature>
<feature type="transmembrane region" description="Helical" evidence="8">
    <location>
        <begin position="61"/>
        <end position="79"/>
    </location>
</feature>
<proteinExistence type="predicted"/>
<dbReference type="OrthoDB" id="6133115at2759"/>
<feature type="transmembrane region" description="Helical" evidence="8">
    <location>
        <begin position="425"/>
        <end position="443"/>
    </location>
</feature>
<keyword evidence="4" id="KW-0762">Sugar transport</keyword>
<dbReference type="InterPro" id="IPR020846">
    <property type="entry name" value="MFS_dom"/>
</dbReference>
<evidence type="ECO:0000259" key="9">
    <source>
        <dbReference type="PROSITE" id="PS50850"/>
    </source>
</evidence>
<evidence type="ECO:0000256" key="1">
    <source>
        <dbReference type="ARBA" id="ARBA00004651"/>
    </source>
</evidence>
<keyword evidence="7 8" id="KW-0472">Membrane</keyword>
<feature type="transmembrane region" description="Helical" evidence="8">
    <location>
        <begin position="293"/>
        <end position="314"/>
    </location>
</feature>
<dbReference type="SUPFAM" id="SSF103473">
    <property type="entry name" value="MFS general substrate transporter"/>
    <property type="match status" value="1"/>
</dbReference>
<keyword evidence="6 8" id="KW-1133">Transmembrane helix</keyword>
<dbReference type="PROSITE" id="PS50850">
    <property type="entry name" value="MFS"/>
    <property type="match status" value="1"/>
</dbReference>
<feature type="domain" description="Major facilitator superfamily (MFS) profile" evidence="9">
    <location>
        <begin position="22"/>
        <end position="447"/>
    </location>
</feature>
<dbReference type="KEGG" id="soy:115886337"/>
<gene>
    <name evidence="11" type="primary">LOC115886337</name>
</gene>
<feature type="transmembrane region" description="Helical" evidence="8">
    <location>
        <begin position="393"/>
        <end position="413"/>
    </location>
</feature>
<feature type="transmembrane region" description="Helical" evidence="8">
    <location>
        <begin position="20"/>
        <end position="41"/>
    </location>
</feature>
<feature type="transmembrane region" description="Helical" evidence="8">
    <location>
        <begin position="355"/>
        <end position="381"/>
    </location>
</feature>
<feature type="transmembrane region" description="Helical" evidence="8">
    <location>
        <begin position="257"/>
        <end position="281"/>
    </location>
</feature>
<evidence type="ECO:0000256" key="5">
    <source>
        <dbReference type="ARBA" id="ARBA00022692"/>
    </source>
</evidence>
<dbReference type="InParanoid" id="A0A6J2YD59"/>
<evidence type="ECO:0000313" key="11">
    <source>
        <dbReference type="RefSeq" id="XP_030761291.1"/>
    </source>
</evidence>
<keyword evidence="3" id="KW-1003">Cell membrane</keyword>
<comment type="subcellular location">
    <subcellularLocation>
        <location evidence="1">Cell membrane</location>
        <topology evidence="1">Multi-pass membrane protein</topology>
    </subcellularLocation>
</comment>
<dbReference type="GO" id="GO:0005886">
    <property type="term" value="C:plasma membrane"/>
    <property type="evidence" value="ECO:0007669"/>
    <property type="project" value="UniProtKB-SubCell"/>
</dbReference>
<dbReference type="PROSITE" id="PS00216">
    <property type="entry name" value="SUGAR_TRANSPORT_1"/>
    <property type="match status" value="1"/>
</dbReference>
<dbReference type="InterPro" id="IPR050549">
    <property type="entry name" value="MFS_Trehalose_Transporter"/>
</dbReference>
<protein>
    <submittedName>
        <fullName evidence="11">Facilitated trehalose transporter Tret1-like isoform X1</fullName>
    </submittedName>
</protein>